<reference evidence="3" key="1">
    <citation type="submission" date="2025-08" db="UniProtKB">
        <authorList>
            <consortium name="Ensembl"/>
        </authorList>
    </citation>
    <scope>IDENTIFICATION</scope>
</reference>
<feature type="transmembrane region" description="Helical" evidence="2">
    <location>
        <begin position="230"/>
        <end position="253"/>
    </location>
</feature>
<dbReference type="Pfam" id="PF15895">
    <property type="entry name" value="CAAX_1"/>
    <property type="match status" value="1"/>
</dbReference>
<sequence length="273" mass="29001">MGGGRGLLGREPLGPGGGCSEEEALSPWPPLRWPGRAVPRAAVPSRVVLAFVPGIALQVPAAAAESAPQVCAAAGPLPYSTLGLGPALQLQAGLPLHARPTTHSQATAESWDRRNLLKHHKSHLQKRPALWPLAPPTARHGQTEASSHLDPAKKRLSCHGLLPLDRDPAAHHPPLEGRASLSPAAGPIPCLLLETSSALTRWPPVPGVPGSQMQSLVFARGPVSFAQNPVLFSIRIVFVNMCLLVIILTPSLYTTPDTTWTNVFPFFQQMSDT</sequence>
<keyword evidence="4" id="KW-1185">Reference proteome</keyword>
<organism evidence="3 4">
    <name type="scientific">Suricata suricatta</name>
    <name type="common">Meerkat</name>
    <dbReference type="NCBI Taxonomy" id="37032"/>
    <lineage>
        <taxon>Eukaryota</taxon>
        <taxon>Metazoa</taxon>
        <taxon>Chordata</taxon>
        <taxon>Craniata</taxon>
        <taxon>Vertebrata</taxon>
        <taxon>Euteleostomi</taxon>
        <taxon>Mammalia</taxon>
        <taxon>Eutheria</taxon>
        <taxon>Laurasiatheria</taxon>
        <taxon>Carnivora</taxon>
        <taxon>Feliformia</taxon>
        <taxon>Herpestidae</taxon>
        <taxon>Suricata</taxon>
    </lineage>
</organism>
<feature type="region of interest" description="Disordered" evidence="1">
    <location>
        <begin position="122"/>
        <end position="151"/>
    </location>
</feature>
<accession>A0A673V906</accession>
<dbReference type="Proteomes" id="UP000472268">
    <property type="component" value="Unplaced"/>
</dbReference>
<keyword evidence="2" id="KW-0812">Transmembrane</keyword>
<dbReference type="AlphaFoldDB" id="A0A673V906"/>
<dbReference type="OMA" id="ETHFLPN"/>
<dbReference type="InterPro" id="IPR031771">
    <property type="entry name" value="CAAX_1"/>
</dbReference>
<name>A0A673V906_SURSU</name>
<evidence type="ECO:0000256" key="1">
    <source>
        <dbReference type="SAM" id="MobiDB-lite"/>
    </source>
</evidence>
<feature type="region of interest" description="Disordered" evidence="1">
    <location>
        <begin position="1"/>
        <end position="24"/>
    </location>
</feature>
<dbReference type="Ensembl" id="ENSSSUT00005034286.1">
    <property type="protein sequence ID" value="ENSSSUP00005030036.1"/>
    <property type="gene ID" value="ENSSSUG00005019383.1"/>
</dbReference>
<evidence type="ECO:0000313" key="3">
    <source>
        <dbReference type="Ensembl" id="ENSSSUP00005030036.1"/>
    </source>
</evidence>
<proteinExistence type="predicted"/>
<evidence type="ECO:0000313" key="4">
    <source>
        <dbReference type="Proteomes" id="UP000472268"/>
    </source>
</evidence>
<keyword evidence="2" id="KW-1133">Transmembrane helix</keyword>
<evidence type="ECO:0000256" key="2">
    <source>
        <dbReference type="SAM" id="Phobius"/>
    </source>
</evidence>
<reference evidence="3" key="2">
    <citation type="submission" date="2025-09" db="UniProtKB">
        <authorList>
            <consortium name="Ensembl"/>
        </authorList>
    </citation>
    <scope>IDENTIFICATION</scope>
</reference>
<keyword evidence="2" id="KW-0472">Membrane</keyword>
<protein>
    <submittedName>
        <fullName evidence="3">Uncharacterized protein</fullName>
    </submittedName>
</protein>